<dbReference type="InterPro" id="IPR029063">
    <property type="entry name" value="SAM-dependent_MTases_sf"/>
</dbReference>
<dbReference type="AlphaFoldDB" id="A0A1S2VMB2"/>
<comment type="caution">
    <text evidence="2">The sequence shown here is derived from an EMBL/GenBank/DDBJ whole genome shotgun (WGS) entry which is preliminary data.</text>
</comment>
<organism evidence="2 3">
    <name type="scientific">Arsenicibacter rosenii</name>
    <dbReference type="NCBI Taxonomy" id="1750698"/>
    <lineage>
        <taxon>Bacteria</taxon>
        <taxon>Pseudomonadati</taxon>
        <taxon>Bacteroidota</taxon>
        <taxon>Cytophagia</taxon>
        <taxon>Cytophagales</taxon>
        <taxon>Spirosomataceae</taxon>
        <taxon>Arsenicibacter</taxon>
    </lineage>
</organism>
<dbReference type="EMBL" id="MORL01000003">
    <property type="protein sequence ID" value="OIN59911.1"/>
    <property type="molecule type" value="Genomic_DNA"/>
</dbReference>
<accession>A0A1S2VMB2</accession>
<evidence type="ECO:0000313" key="2">
    <source>
        <dbReference type="EMBL" id="OIN59911.1"/>
    </source>
</evidence>
<dbReference type="SUPFAM" id="SSF53335">
    <property type="entry name" value="S-adenosyl-L-methionine-dependent methyltransferases"/>
    <property type="match status" value="1"/>
</dbReference>
<evidence type="ECO:0000313" key="3">
    <source>
        <dbReference type="Proteomes" id="UP000181790"/>
    </source>
</evidence>
<keyword evidence="3" id="KW-1185">Reference proteome</keyword>
<dbReference type="Gene3D" id="3.40.50.150">
    <property type="entry name" value="Vaccinia Virus protein VP39"/>
    <property type="match status" value="1"/>
</dbReference>
<dbReference type="InterPro" id="IPR041698">
    <property type="entry name" value="Methyltransf_25"/>
</dbReference>
<dbReference type="PROSITE" id="PS01330">
    <property type="entry name" value="PABS_1"/>
    <property type="match status" value="1"/>
</dbReference>
<dbReference type="RefSeq" id="WP_071502711.1">
    <property type="nucleotide sequence ID" value="NZ_MORL01000003.1"/>
</dbReference>
<reference evidence="2 3" key="1">
    <citation type="submission" date="2016-10" db="EMBL/GenBank/DDBJ databases">
        <title>Arsenicibacter rosenii gen. nov., sp. nov., an efficient arsenic-methylating bacterium isolated from an arsenic-contaminated paddy soil.</title>
        <authorList>
            <person name="Huang K."/>
        </authorList>
    </citation>
    <scope>NUCLEOTIDE SEQUENCE [LARGE SCALE GENOMIC DNA]</scope>
    <source>
        <strain evidence="2 3">SM-1</strain>
    </source>
</reference>
<dbReference type="InterPro" id="IPR030373">
    <property type="entry name" value="PABS_CS"/>
</dbReference>
<evidence type="ECO:0000259" key="1">
    <source>
        <dbReference type="Pfam" id="PF13649"/>
    </source>
</evidence>
<dbReference type="Proteomes" id="UP000181790">
    <property type="component" value="Unassembled WGS sequence"/>
</dbReference>
<dbReference type="CDD" id="cd02440">
    <property type="entry name" value="AdoMet_MTases"/>
    <property type="match status" value="1"/>
</dbReference>
<sequence>MTFDRVAPVYDRLASLVFGNTLRQAQTALLYQLPADASILLIGGGTGWLLDELLRSHSPRRVVYLEASRKMLGIARDRVWQHPLAGRVYFQHGTEADLDIHERFDVILIPFVVDLFPTPLLRDTFLPRIYHALVPHGFCIITDFTPPTTWWQQGLSTTMYVFFKIMANVRPWKLPDWPKLLKQDMGFILRREKTFWNRFIVTHLYQRTQ</sequence>
<feature type="domain" description="Methyltransferase" evidence="1">
    <location>
        <begin position="39"/>
        <end position="137"/>
    </location>
</feature>
<name>A0A1S2VMB2_9BACT</name>
<protein>
    <recommendedName>
        <fullName evidence="1">Methyltransferase domain-containing protein</fullName>
    </recommendedName>
</protein>
<proteinExistence type="predicted"/>
<gene>
    <name evidence="2" type="ORF">BLX24_08680</name>
</gene>
<dbReference type="Pfam" id="PF13649">
    <property type="entry name" value="Methyltransf_25"/>
    <property type="match status" value="1"/>
</dbReference>